<dbReference type="Pfam" id="PF07729">
    <property type="entry name" value="FCD"/>
    <property type="match status" value="1"/>
</dbReference>
<accession>A0ABY4MYY6</accession>
<dbReference type="PANTHER" id="PTHR43537:SF45">
    <property type="entry name" value="GNTR FAMILY REGULATORY PROTEIN"/>
    <property type="match status" value="1"/>
</dbReference>
<evidence type="ECO:0000256" key="2">
    <source>
        <dbReference type="ARBA" id="ARBA00023125"/>
    </source>
</evidence>
<dbReference type="InterPro" id="IPR036388">
    <property type="entry name" value="WH-like_DNA-bd_sf"/>
</dbReference>
<evidence type="ECO:0000256" key="1">
    <source>
        <dbReference type="ARBA" id="ARBA00023015"/>
    </source>
</evidence>
<dbReference type="Gene3D" id="1.10.10.10">
    <property type="entry name" value="Winged helix-like DNA-binding domain superfamily/Winged helix DNA-binding domain"/>
    <property type="match status" value="1"/>
</dbReference>
<gene>
    <name evidence="5" type="ORF">M3M28_10230</name>
</gene>
<dbReference type="CDD" id="cd07377">
    <property type="entry name" value="WHTH_GntR"/>
    <property type="match status" value="1"/>
</dbReference>
<evidence type="ECO:0000256" key="3">
    <source>
        <dbReference type="ARBA" id="ARBA00023163"/>
    </source>
</evidence>
<feature type="domain" description="HTH gntR-type" evidence="4">
    <location>
        <begin position="7"/>
        <end position="74"/>
    </location>
</feature>
<dbReference type="PANTHER" id="PTHR43537">
    <property type="entry name" value="TRANSCRIPTIONAL REGULATOR, GNTR FAMILY"/>
    <property type="match status" value="1"/>
</dbReference>
<dbReference type="InterPro" id="IPR000524">
    <property type="entry name" value="Tscrpt_reg_HTH_GntR"/>
</dbReference>
<keyword evidence="1" id="KW-0805">Transcription regulation</keyword>
<reference evidence="5" key="1">
    <citation type="submission" date="2022-05" db="EMBL/GenBank/DDBJ databases">
        <title>Complete genome sequence of toluene-degrading Gulosibacter sediminis strain ACHW.36C.</title>
        <authorList>
            <person name="Wai A.C."/>
            <person name="Lai G.K."/>
            <person name="Griffin S.D."/>
            <person name="Leung F.C."/>
        </authorList>
    </citation>
    <scope>NUCLEOTIDE SEQUENCE [LARGE SCALE GENOMIC DNA]</scope>
    <source>
        <strain evidence="5">ACHW.36C</strain>
    </source>
</reference>
<dbReference type="SMART" id="SM00895">
    <property type="entry name" value="FCD"/>
    <property type="match status" value="1"/>
</dbReference>
<dbReference type="InterPro" id="IPR011711">
    <property type="entry name" value="GntR_C"/>
</dbReference>
<dbReference type="Pfam" id="PF00392">
    <property type="entry name" value="GntR"/>
    <property type="match status" value="1"/>
</dbReference>
<dbReference type="SUPFAM" id="SSF46785">
    <property type="entry name" value="Winged helix' DNA-binding domain"/>
    <property type="match status" value="1"/>
</dbReference>
<dbReference type="EMBL" id="CP097160">
    <property type="protein sequence ID" value="UQN14423.1"/>
    <property type="molecule type" value="Genomic_DNA"/>
</dbReference>
<dbReference type="SMART" id="SM00345">
    <property type="entry name" value="HTH_GNTR"/>
    <property type="match status" value="1"/>
</dbReference>
<dbReference type="SUPFAM" id="SSF48008">
    <property type="entry name" value="GntR ligand-binding domain-like"/>
    <property type="match status" value="1"/>
</dbReference>
<dbReference type="InterPro" id="IPR036390">
    <property type="entry name" value="WH_DNA-bd_sf"/>
</dbReference>
<sequence>MTPLPERTALPRVAHELREAIAAGQYAPGERLSEIAVADSFGVSRNTLRESFQALAEQRLLVRVPNRGVSVASPKVADVIDIYRMRRILELGALQTASALHPAFATMREAVTDARAAERTSDWSTVGTDNMRFHSALARFSDSPRLISAFENVVAEMRLAFLRLNDPEGLHRPFMGRNEVILASIEADDLPAASAALTNYLADSERLLLSTYSRLGLG</sequence>
<evidence type="ECO:0000313" key="5">
    <source>
        <dbReference type="EMBL" id="UQN14423.1"/>
    </source>
</evidence>
<proteinExistence type="predicted"/>
<dbReference type="PROSITE" id="PS50949">
    <property type="entry name" value="HTH_GNTR"/>
    <property type="match status" value="1"/>
</dbReference>
<dbReference type="InterPro" id="IPR008920">
    <property type="entry name" value="TF_FadR/GntR_C"/>
</dbReference>
<name>A0ABY4MYY6_9MICO</name>
<protein>
    <submittedName>
        <fullName evidence="5">GntR family transcriptional regulator</fullName>
    </submittedName>
</protein>
<organism evidence="5">
    <name type="scientific">Gulosibacter sediminis</name>
    <dbReference type="NCBI Taxonomy" id="1729695"/>
    <lineage>
        <taxon>Bacteria</taxon>
        <taxon>Bacillati</taxon>
        <taxon>Actinomycetota</taxon>
        <taxon>Actinomycetes</taxon>
        <taxon>Micrococcales</taxon>
        <taxon>Microbacteriaceae</taxon>
        <taxon>Gulosibacter</taxon>
    </lineage>
</organism>
<keyword evidence="3" id="KW-0804">Transcription</keyword>
<evidence type="ECO:0000259" key="4">
    <source>
        <dbReference type="PROSITE" id="PS50949"/>
    </source>
</evidence>
<keyword evidence="2" id="KW-0238">DNA-binding</keyword>
<dbReference type="Gene3D" id="1.20.120.530">
    <property type="entry name" value="GntR ligand-binding domain-like"/>
    <property type="match status" value="1"/>
</dbReference>